<evidence type="ECO:0000256" key="2">
    <source>
        <dbReference type="ARBA" id="ARBA00022723"/>
    </source>
</evidence>
<dbReference type="PANTHER" id="PTHR37984">
    <property type="entry name" value="PROTEIN CBG26694"/>
    <property type="match status" value="1"/>
</dbReference>
<dbReference type="Pfam" id="PF17921">
    <property type="entry name" value="Integrase_H2C2"/>
    <property type="match status" value="1"/>
</dbReference>
<dbReference type="GO" id="GO:0003677">
    <property type="term" value="F:DNA binding"/>
    <property type="evidence" value="ECO:0007669"/>
    <property type="project" value="UniProtKB-KW"/>
</dbReference>
<keyword evidence="8" id="KW-0239">DNA-directed DNA polymerase</keyword>
<evidence type="ECO:0000256" key="12">
    <source>
        <dbReference type="SAM" id="MobiDB-lite"/>
    </source>
</evidence>
<accession>A0A3P9LBR3</accession>
<dbReference type="GO" id="GO:0006508">
    <property type="term" value="P:proteolysis"/>
    <property type="evidence" value="ECO:0007669"/>
    <property type="project" value="UniProtKB-KW"/>
</dbReference>
<dbReference type="Gene3D" id="1.10.340.70">
    <property type="match status" value="1"/>
</dbReference>
<evidence type="ECO:0000256" key="10">
    <source>
        <dbReference type="ARBA" id="ARBA00023172"/>
    </source>
</evidence>
<dbReference type="InterPro" id="IPR056924">
    <property type="entry name" value="SH3_Tf2-1"/>
</dbReference>
<evidence type="ECO:0000313" key="14">
    <source>
        <dbReference type="Ensembl" id="ENSORLP00020018037.1"/>
    </source>
</evidence>
<dbReference type="Ensembl" id="ENSORLT00020026755.1">
    <property type="protein sequence ID" value="ENSORLP00020018037.1"/>
    <property type="gene ID" value="ENSORLG00020019023.1"/>
</dbReference>
<keyword evidence="6" id="KW-0229">DNA integration</keyword>
<dbReference type="GO" id="GO:0046872">
    <property type="term" value="F:metal ion binding"/>
    <property type="evidence" value="ECO:0007669"/>
    <property type="project" value="UniProtKB-KW"/>
</dbReference>
<keyword evidence="5" id="KW-0460">Magnesium</keyword>
<feature type="domain" description="Integrase catalytic" evidence="13">
    <location>
        <begin position="94"/>
        <end position="253"/>
    </location>
</feature>
<name>A0A3P9LBR3_ORYLA</name>
<evidence type="ECO:0000256" key="4">
    <source>
        <dbReference type="ARBA" id="ARBA00022801"/>
    </source>
</evidence>
<evidence type="ECO:0000256" key="5">
    <source>
        <dbReference type="ARBA" id="ARBA00022842"/>
    </source>
</evidence>
<keyword evidence="9" id="KW-0238">DNA-binding</keyword>
<dbReference type="FunFam" id="3.30.420.10:FF:000032">
    <property type="entry name" value="Retrovirus-related Pol polyprotein from transposon 297-like Protein"/>
    <property type="match status" value="1"/>
</dbReference>
<organism evidence="14 15">
    <name type="scientific">Oryzias latipes</name>
    <name type="common">Japanese rice fish</name>
    <name type="synonym">Japanese killifish</name>
    <dbReference type="NCBI Taxonomy" id="8090"/>
    <lineage>
        <taxon>Eukaryota</taxon>
        <taxon>Metazoa</taxon>
        <taxon>Chordata</taxon>
        <taxon>Craniata</taxon>
        <taxon>Vertebrata</taxon>
        <taxon>Euteleostomi</taxon>
        <taxon>Actinopterygii</taxon>
        <taxon>Neopterygii</taxon>
        <taxon>Teleostei</taxon>
        <taxon>Neoteleostei</taxon>
        <taxon>Acanthomorphata</taxon>
        <taxon>Ovalentaria</taxon>
        <taxon>Atherinomorphae</taxon>
        <taxon>Beloniformes</taxon>
        <taxon>Adrianichthyidae</taxon>
        <taxon>Oryziinae</taxon>
        <taxon>Oryzias</taxon>
    </lineage>
</organism>
<keyword evidence="8" id="KW-0808">Transferase</keyword>
<dbReference type="SUPFAM" id="SSF53098">
    <property type="entry name" value="Ribonuclease H-like"/>
    <property type="match status" value="1"/>
</dbReference>
<reference evidence="14 15" key="2">
    <citation type="submission" date="2017-04" db="EMBL/GenBank/DDBJ databases">
        <title>CpG methylation of centromeres and impact of large insertions on vertebrate speciation.</title>
        <authorList>
            <person name="Ichikawa K."/>
            <person name="Yoshimura J."/>
            <person name="Morishita S."/>
        </authorList>
    </citation>
    <scope>NUCLEOTIDE SEQUENCE</scope>
    <source>
        <strain evidence="14 15">HNI</strain>
    </source>
</reference>
<dbReference type="Proteomes" id="UP000265180">
    <property type="component" value="Chromosome 5"/>
</dbReference>
<dbReference type="InterPro" id="IPR036397">
    <property type="entry name" value="RNaseH_sf"/>
</dbReference>
<proteinExistence type="predicted"/>
<dbReference type="GO" id="GO:0003887">
    <property type="term" value="F:DNA-directed DNA polymerase activity"/>
    <property type="evidence" value="ECO:0007669"/>
    <property type="project" value="UniProtKB-KW"/>
</dbReference>
<dbReference type="Gene3D" id="3.30.420.10">
    <property type="entry name" value="Ribonuclease H-like superfamily/Ribonuclease H"/>
    <property type="match status" value="1"/>
</dbReference>
<evidence type="ECO:0000259" key="13">
    <source>
        <dbReference type="PROSITE" id="PS50994"/>
    </source>
</evidence>
<evidence type="ECO:0000256" key="11">
    <source>
        <dbReference type="ARBA" id="ARBA00039658"/>
    </source>
</evidence>
<evidence type="ECO:0000313" key="15">
    <source>
        <dbReference type="Proteomes" id="UP000265180"/>
    </source>
</evidence>
<keyword evidence="1" id="KW-0645">Protease</keyword>
<feature type="region of interest" description="Disordered" evidence="12">
    <location>
        <begin position="373"/>
        <end position="392"/>
    </location>
</feature>
<evidence type="ECO:0000256" key="7">
    <source>
        <dbReference type="ARBA" id="ARBA00022918"/>
    </source>
</evidence>
<dbReference type="InterPro" id="IPR041588">
    <property type="entry name" value="Integrase_H2C2"/>
</dbReference>
<evidence type="ECO:0000256" key="3">
    <source>
        <dbReference type="ARBA" id="ARBA00022750"/>
    </source>
</evidence>
<protein>
    <recommendedName>
        <fullName evidence="11">Gypsy retrotransposon integrase-like protein 1</fullName>
    </recommendedName>
</protein>
<dbReference type="AlphaFoldDB" id="A0A3P9LBR3"/>
<keyword evidence="2" id="KW-0479">Metal-binding</keyword>
<dbReference type="GO" id="GO:0004190">
    <property type="term" value="F:aspartic-type endopeptidase activity"/>
    <property type="evidence" value="ECO:0007669"/>
    <property type="project" value="UniProtKB-KW"/>
</dbReference>
<reference key="1">
    <citation type="journal article" date="2007" name="Nature">
        <title>The medaka draft genome and insights into vertebrate genome evolution.</title>
        <authorList>
            <person name="Kasahara M."/>
            <person name="Naruse K."/>
            <person name="Sasaki S."/>
            <person name="Nakatani Y."/>
            <person name="Qu W."/>
            <person name="Ahsan B."/>
            <person name="Yamada T."/>
            <person name="Nagayasu Y."/>
            <person name="Doi K."/>
            <person name="Kasai Y."/>
            <person name="Jindo T."/>
            <person name="Kobayashi D."/>
            <person name="Shimada A."/>
            <person name="Toyoda A."/>
            <person name="Kuroki Y."/>
            <person name="Fujiyama A."/>
            <person name="Sasaki T."/>
            <person name="Shimizu A."/>
            <person name="Asakawa S."/>
            <person name="Shimizu N."/>
            <person name="Hashimoto S."/>
            <person name="Yang J."/>
            <person name="Lee Y."/>
            <person name="Matsushima K."/>
            <person name="Sugano S."/>
            <person name="Sakaizumi M."/>
            <person name="Narita T."/>
            <person name="Ohishi K."/>
            <person name="Haga S."/>
            <person name="Ohta F."/>
            <person name="Nomoto H."/>
            <person name="Nogata K."/>
            <person name="Morishita T."/>
            <person name="Endo T."/>
            <person name="Shin-I T."/>
            <person name="Takeda H."/>
            <person name="Morishita S."/>
            <person name="Kohara Y."/>
        </authorList>
    </citation>
    <scope>NUCLEOTIDE SEQUENCE [LARGE SCALE GENOMIC DNA]</scope>
    <source>
        <strain>Hd-rR</strain>
    </source>
</reference>
<dbReference type="PANTHER" id="PTHR37984:SF15">
    <property type="entry name" value="INTEGRASE CATALYTIC DOMAIN-CONTAINING PROTEIN"/>
    <property type="match status" value="1"/>
</dbReference>
<feature type="compositionally biased region" description="Pro residues" evidence="12">
    <location>
        <begin position="376"/>
        <end position="386"/>
    </location>
</feature>
<evidence type="ECO:0000256" key="1">
    <source>
        <dbReference type="ARBA" id="ARBA00022670"/>
    </source>
</evidence>
<evidence type="ECO:0000256" key="6">
    <source>
        <dbReference type="ARBA" id="ARBA00022908"/>
    </source>
</evidence>
<dbReference type="InterPro" id="IPR050951">
    <property type="entry name" value="Retrovirus_Pol_polyprotein"/>
</dbReference>
<dbReference type="PROSITE" id="PS50994">
    <property type="entry name" value="INTEGRASE"/>
    <property type="match status" value="1"/>
</dbReference>
<sequence>AIQQALATDPDPGGGPPNRQYVPASVRSRVLTWVHASRFSCHPGFRRTLLQVQRHFWWPSIISDTKAYVAACTICATSKSSHQAPAGLLNPLPVPSRPWSHIAVDFVTGLPASQGNTVILTIVDRFSKAAHFVALPKLPTATETARCLTDHVFRLHGIPCDIVSDRGPQFSSQVWKNFCQGLGATASLSSGFHPQTNGQTERTNQDLESALRCVCSQNPSSWSNHLSWIEYAHNSLVSSATGRSPFEAYLGYQPPLFPSEEVDLTVPSVADHIRRCRRVWSATRQSLLRATQRAKTSADRRRSPAPPYAPGQEVWLSTKDLPLHTESRKLSPRFIGPFIVDSVINPASVKLRLPRSMKVHPVFHVSRLKPVVSSPLCPPSGPPPPARLVDGHPVYTV</sequence>
<keyword evidence="8" id="KW-0548">Nucleotidyltransferase</keyword>
<evidence type="ECO:0000256" key="9">
    <source>
        <dbReference type="ARBA" id="ARBA00023125"/>
    </source>
</evidence>
<dbReference type="GO" id="GO:0003964">
    <property type="term" value="F:RNA-directed DNA polymerase activity"/>
    <property type="evidence" value="ECO:0007669"/>
    <property type="project" value="UniProtKB-KW"/>
</dbReference>
<keyword evidence="3" id="KW-0064">Aspartyl protease</keyword>
<dbReference type="Pfam" id="PF24626">
    <property type="entry name" value="SH3_Tf2-1"/>
    <property type="match status" value="1"/>
</dbReference>
<reference evidence="14" key="3">
    <citation type="submission" date="2025-08" db="UniProtKB">
        <authorList>
            <consortium name="Ensembl"/>
        </authorList>
    </citation>
    <scope>IDENTIFICATION</scope>
    <source>
        <strain evidence="14">HNI</strain>
    </source>
</reference>
<dbReference type="InterPro" id="IPR012337">
    <property type="entry name" value="RNaseH-like_sf"/>
</dbReference>
<keyword evidence="7" id="KW-0695">RNA-directed DNA polymerase</keyword>
<dbReference type="GO" id="GO:0006310">
    <property type="term" value="P:DNA recombination"/>
    <property type="evidence" value="ECO:0007669"/>
    <property type="project" value="UniProtKB-KW"/>
</dbReference>
<dbReference type="Pfam" id="PF00665">
    <property type="entry name" value="rve"/>
    <property type="match status" value="1"/>
</dbReference>
<dbReference type="GO" id="GO:0015074">
    <property type="term" value="P:DNA integration"/>
    <property type="evidence" value="ECO:0007669"/>
    <property type="project" value="UniProtKB-KW"/>
</dbReference>
<reference evidence="14" key="4">
    <citation type="submission" date="2025-09" db="UniProtKB">
        <authorList>
            <consortium name="Ensembl"/>
        </authorList>
    </citation>
    <scope>IDENTIFICATION</scope>
    <source>
        <strain evidence="14">HNI</strain>
    </source>
</reference>
<keyword evidence="10" id="KW-0233">DNA recombination</keyword>
<feature type="region of interest" description="Disordered" evidence="12">
    <location>
        <begin position="290"/>
        <end position="312"/>
    </location>
</feature>
<dbReference type="InterPro" id="IPR001584">
    <property type="entry name" value="Integrase_cat-core"/>
</dbReference>
<keyword evidence="4" id="KW-0378">Hydrolase</keyword>
<evidence type="ECO:0000256" key="8">
    <source>
        <dbReference type="ARBA" id="ARBA00022932"/>
    </source>
</evidence>